<dbReference type="PANTHER" id="PTHR10277:SF9">
    <property type="entry name" value="2-ISOPROPYLMALATE SYNTHASE 1, CHLOROPLASTIC-RELATED"/>
    <property type="match status" value="1"/>
</dbReference>
<dbReference type="OrthoDB" id="494854at2"/>
<accession>E0UK57</accession>
<evidence type="ECO:0000313" key="4">
    <source>
        <dbReference type="Proteomes" id="UP000008206"/>
    </source>
</evidence>
<dbReference type="HOGENOM" id="CLU_022158_3_1_3"/>
<keyword evidence="3" id="KW-0808">Transferase</keyword>
<dbReference type="GO" id="GO:0009098">
    <property type="term" value="P:L-leucine biosynthetic process"/>
    <property type="evidence" value="ECO:0007669"/>
    <property type="project" value="TreeGrafter"/>
</dbReference>
<dbReference type="STRING" id="497965.Cyan7822_3888"/>
<feature type="domain" description="Pyruvate carboxyltransferase" evidence="2">
    <location>
        <begin position="8"/>
        <end position="264"/>
    </location>
</feature>
<evidence type="ECO:0000256" key="1">
    <source>
        <dbReference type="ARBA" id="ARBA00023211"/>
    </source>
</evidence>
<gene>
    <name evidence="3" type="ordered locus">Cyan7822_3888</name>
</gene>
<organism evidence="3 4">
    <name type="scientific">Gloeothece verrucosa (strain PCC 7822)</name>
    <name type="common">Cyanothece sp. (strain PCC 7822)</name>
    <dbReference type="NCBI Taxonomy" id="497965"/>
    <lineage>
        <taxon>Bacteria</taxon>
        <taxon>Bacillati</taxon>
        <taxon>Cyanobacteriota</taxon>
        <taxon>Cyanophyceae</taxon>
        <taxon>Oscillatoriophycideae</taxon>
        <taxon>Chroococcales</taxon>
        <taxon>Aphanothecaceae</taxon>
        <taxon>Gloeothece</taxon>
        <taxon>Gloeothece verrucosa</taxon>
    </lineage>
</organism>
<dbReference type="eggNOG" id="COG0119">
    <property type="taxonomic scope" value="Bacteria"/>
</dbReference>
<dbReference type="PROSITE" id="PS50991">
    <property type="entry name" value="PYR_CT"/>
    <property type="match status" value="1"/>
</dbReference>
<sequence length="277" mass="30530">MNNLSEQILILDTTMRDGELVPGIKMSQAEKLRLAQLLEEAKVDIIEVSYPAKSQQDFDEIVAVSREIKNSIVCALSNLSVQEIERAATGLKSASRGRIHLYSNVNLAKKEPLKRQEALSMIQQGVTLARNYCDDIEWSAFDASRSDLDFLCRGIEMAINSGAKTINIPDSLGVLLPAEFAQLLEKIFTRVPNIDKSIVSVHCHDDCEQALLNSLIALEVGVRQIECSLNGLGARKGNANLKSVIKEIDQNPTYKTSVILEKIPPAEELVKQISASN</sequence>
<protein>
    <submittedName>
        <fullName evidence="3">Pyruvate carboxyltransferase</fullName>
    </submittedName>
</protein>
<dbReference type="GO" id="GO:0003852">
    <property type="term" value="F:2-isopropylmalate synthase activity"/>
    <property type="evidence" value="ECO:0007669"/>
    <property type="project" value="TreeGrafter"/>
</dbReference>
<dbReference type="KEGG" id="cyj:Cyan7822_3888"/>
<dbReference type="AlphaFoldDB" id="E0UK57"/>
<dbReference type="Gene3D" id="3.20.20.70">
    <property type="entry name" value="Aldolase class I"/>
    <property type="match status" value="1"/>
</dbReference>
<dbReference type="InterPro" id="IPR050073">
    <property type="entry name" value="2-IPM_HCS-like"/>
</dbReference>
<dbReference type="SUPFAM" id="SSF51569">
    <property type="entry name" value="Aldolase"/>
    <property type="match status" value="1"/>
</dbReference>
<keyword evidence="1" id="KW-0464">Manganese</keyword>
<dbReference type="RefSeq" id="WP_013323887.1">
    <property type="nucleotide sequence ID" value="NC_014501.1"/>
</dbReference>
<evidence type="ECO:0000313" key="3">
    <source>
        <dbReference type="EMBL" id="ADN15819.1"/>
    </source>
</evidence>
<dbReference type="InterPro" id="IPR000891">
    <property type="entry name" value="PYR_CT"/>
</dbReference>
<dbReference type="Proteomes" id="UP000008206">
    <property type="component" value="Chromosome"/>
</dbReference>
<evidence type="ECO:0000259" key="2">
    <source>
        <dbReference type="PROSITE" id="PS50991"/>
    </source>
</evidence>
<name>E0UK57_GLOV7</name>
<keyword evidence="3" id="KW-0670">Pyruvate</keyword>
<keyword evidence="4" id="KW-1185">Reference proteome</keyword>
<reference evidence="4" key="1">
    <citation type="journal article" date="2011" name="MBio">
        <title>Novel metabolic attributes of the genus Cyanothece, comprising a group of unicellular nitrogen-fixing Cyanobacteria.</title>
        <authorList>
            <person name="Bandyopadhyay A."/>
            <person name="Elvitigala T."/>
            <person name="Welsh E."/>
            <person name="Stockel J."/>
            <person name="Liberton M."/>
            <person name="Min H."/>
            <person name="Sherman L.A."/>
            <person name="Pakrasi H.B."/>
        </authorList>
    </citation>
    <scope>NUCLEOTIDE SEQUENCE [LARGE SCALE GENOMIC DNA]</scope>
    <source>
        <strain evidence="4">PCC 7822</strain>
    </source>
</reference>
<dbReference type="PANTHER" id="PTHR10277">
    <property type="entry name" value="HOMOCITRATE SYNTHASE-RELATED"/>
    <property type="match status" value="1"/>
</dbReference>
<dbReference type="Pfam" id="PF00682">
    <property type="entry name" value="HMGL-like"/>
    <property type="match status" value="1"/>
</dbReference>
<dbReference type="EMBL" id="CP002198">
    <property type="protein sequence ID" value="ADN15819.1"/>
    <property type="molecule type" value="Genomic_DNA"/>
</dbReference>
<dbReference type="InterPro" id="IPR013785">
    <property type="entry name" value="Aldolase_TIM"/>
</dbReference>
<proteinExistence type="predicted"/>